<keyword evidence="5" id="KW-0812">Transmembrane</keyword>
<dbReference type="InterPro" id="IPR001478">
    <property type="entry name" value="PDZ"/>
</dbReference>
<protein>
    <submittedName>
        <fullName evidence="7">Serine protease</fullName>
    </submittedName>
</protein>
<dbReference type="Gene3D" id="2.40.10.10">
    <property type="entry name" value="Trypsin-like serine proteases"/>
    <property type="match status" value="2"/>
</dbReference>
<keyword evidence="3" id="KW-0378">Hydrolase</keyword>
<dbReference type="InterPro" id="IPR036034">
    <property type="entry name" value="PDZ_sf"/>
</dbReference>
<evidence type="ECO:0000256" key="1">
    <source>
        <dbReference type="ARBA" id="ARBA00010541"/>
    </source>
</evidence>
<comment type="caution">
    <text evidence="7">The sequence shown here is derived from an EMBL/GenBank/DDBJ whole genome shotgun (WGS) entry which is preliminary data.</text>
</comment>
<evidence type="ECO:0000313" key="8">
    <source>
        <dbReference type="Proteomes" id="UP000286680"/>
    </source>
</evidence>
<dbReference type="Gene3D" id="2.30.42.10">
    <property type="match status" value="1"/>
</dbReference>
<dbReference type="GO" id="GO:0042597">
    <property type="term" value="C:periplasmic space"/>
    <property type="evidence" value="ECO:0007669"/>
    <property type="project" value="TreeGrafter"/>
</dbReference>
<feature type="domain" description="PDZ" evidence="6">
    <location>
        <begin position="252"/>
        <end position="314"/>
    </location>
</feature>
<evidence type="ECO:0000256" key="4">
    <source>
        <dbReference type="ARBA" id="ARBA00022825"/>
    </source>
</evidence>
<dbReference type="SUPFAM" id="SSF50156">
    <property type="entry name" value="PDZ domain-like"/>
    <property type="match status" value="1"/>
</dbReference>
<dbReference type="RefSeq" id="WP_105305577.1">
    <property type="nucleotide sequence ID" value="NZ_PIPS01000001.1"/>
</dbReference>
<accession>A0AA94EI01</accession>
<dbReference type="PRINTS" id="PR00834">
    <property type="entry name" value="PROTEASES2C"/>
</dbReference>
<dbReference type="GO" id="GO:0006515">
    <property type="term" value="P:protein quality control for misfolded or incompletely synthesized proteins"/>
    <property type="evidence" value="ECO:0007669"/>
    <property type="project" value="TreeGrafter"/>
</dbReference>
<keyword evidence="5" id="KW-0472">Membrane</keyword>
<evidence type="ECO:0000256" key="2">
    <source>
        <dbReference type="ARBA" id="ARBA00022670"/>
    </source>
</evidence>
<dbReference type="GO" id="GO:0004252">
    <property type="term" value="F:serine-type endopeptidase activity"/>
    <property type="evidence" value="ECO:0007669"/>
    <property type="project" value="InterPro"/>
</dbReference>
<keyword evidence="4" id="KW-0720">Serine protease</keyword>
<proteinExistence type="inferred from homology"/>
<feature type="transmembrane region" description="Helical" evidence="5">
    <location>
        <begin position="7"/>
        <end position="32"/>
    </location>
</feature>
<keyword evidence="8" id="KW-1185">Reference proteome</keyword>
<comment type="similarity">
    <text evidence="1">Belongs to the peptidase S1C family.</text>
</comment>
<dbReference type="SMART" id="SM00228">
    <property type="entry name" value="PDZ"/>
    <property type="match status" value="1"/>
</dbReference>
<keyword evidence="5" id="KW-1133">Transmembrane helix</keyword>
<dbReference type="AlphaFoldDB" id="A0AA94EI01"/>
<dbReference type="PANTHER" id="PTHR22939">
    <property type="entry name" value="SERINE PROTEASE FAMILY S1C HTRA-RELATED"/>
    <property type="match status" value="1"/>
</dbReference>
<dbReference type="PROSITE" id="PS50106">
    <property type="entry name" value="PDZ"/>
    <property type="match status" value="1"/>
</dbReference>
<dbReference type="PANTHER" id="PTHR22939:SF101">
    <property type="entry name" value="PERIPLASMIC PH-DEPENDENT SERINE ENDOPROTEASE DEGQ"/>
    <property type="match status" value="1"/>
</dbReference>
<gene>
    <name evidence="7" type="ORF">CWE23_04990</name>
</gene>
<dbReference type="InterPro" id="IPR043504">
    <property type="entry name" value="Peptidase_S1_PA_chymotrypsin"/>
</dbReference>
<evidence type="ECO:0000313" key="7">
    <source>
        <dbReference type="EMBL" id="RUO45365.1"/>
    </source>
</evidence>
<dbReference type="Proteomes" id="UP000286680">
    <property type="component" value="Unassembled WGS sequence"/>
</dbReference>
<dbReference type="SUPFAM" id="SSF50494">
    <property type="entry name" value="Trypsin-like serine proteases"/>
    <property type="match status" value="1"/>
</dbReference>
<keyword evidence="2 7" id="KW-0645">Protease</keyword>
<evidence type="ECO:0000259" key="6">
    <source>
        <dbReference type="PROSITE" id="PS50106"/>
    </source>
</evidence>
<sequence>MSAAQSVFRFIFQSVGLGLIVAAIVILLLPYLSNHSRGALDQNATALSFNDAVSRAAPAVVNIYSLGEIEGSYFQPRTSRVWRLGSGVIMDGRGYILTAQHVVDNVDQILVALQDGRQYGAQLIGSDYYTDLAVLKIEADNLPVIPTAENPQTRVGDIVLAIGNPYNIGQTITQGIISATGGRVGVSRSSYSDLIQMDAVINQGASGGALVNSTGQLIGINNARFNNAFGDGIEGIYFAVPFSTARDVMETLIAEGKVVRGWIGISVDPNSSDRLAQQGIQITAVDPGSPAAVAGLKPNDVITRIGGKPVRSASEGMKEVVNSKPGSAVVIDFYRNGEPQSVTVTIAEPPAN</sequence>
<dbReference type="InterPro" id="IPR009003">
    <property type="entry name" value="Peptidase_S1_PA"/>
</dbReference>
<dbReference type="Pfam" id="PF13180">
    <property type="entry name" value="PDZ_2"/>
    <property type="match status" value="1"/>
</dbReference>
<evidence type="ECO:0000256" key="3">
    <source>
        <dbReference type="ARBA" id="ARBA00022801"/>
    </source>
</evidence>
<dbReference type="InterPro" id="IPR001940">
    <property type="entry name" value="Peptidase_S1C"/>
</dbReference>
<reference evidence="8" key="1">
    <citation type="journal article" date="2018" name="Front. Microbiol.">
        <title>Genome-Based Analysis Reveals the Taxonomy and Diversity of the Family Idiomarinaceae.</title>
        <authorList>
            <person name="Liu Y."/>
            <person name="Lai Q."/>
            <person name="Shao Z."/>
        </authorList>
    </citation>
    <scope>NUCLEOTIDE SEQUENCE [LARGE SCALE GENOMIC DNA]</scope>
    <source>
        <strain evidence="8">SN-14</strain>
    </source>
</reference>
<dbReference type="EMBL" id="PIPS01000001">
    <property type="protein sequence ID" value="RUO45365.1"/>
    <property type="molecule type" value="Genomic_DNA"/>
</dbReference>
<evidence type="ECO:0000256" key="5">
    <source>
        <dbReference type="SAM" id="Phobius"/>
    </source>
</evidence>
<organism evidence="7 8">
    <name type="scientific">Idiomarina aquatica</name>
    <dbReference type="NCBI Taxonomy" id="1327752"/>
    <lineage>
        <taxon>Bacteria</taxon>
        <taxon>Pseudomonadati</taxon>
        <taxon>Pseudomonadota</taxon>
        <taxon>Gammaproteobacteria</taxon>
        <taxon>Alteromonadales</taxon>
        <taxon>Idiomarinaceae</taxon>
        <taxon>Idiomarina</taxon>
    </lineage>
</organism>
<name>A0AA94EI01_9GAMM</name>
<dbReference type="Pfam" id="PF13365">
    <property type="entry name" value="Trypsin_2"/>
    <property type="match status" value="1"/>
</dbReference>